<evidence type="ECO:0000256" key="2">
    <source>
        <dbReference type="ARBA" id="ARBA00043996"/>
    </source>
</evidence>
<keyword evidence="8" id="KW-1185">Reference proteome</keyword>
<dbReference type="GO" id="GO:0006629">
    <property type="term" value="P:lipid metabolic process"/>
    <property type="evidence" value="ECO:0007669"/>
    <property type="project" value="InterPro"/>
</dbReference>
<comment type="similarity">
    <text evidence="2">Belongs to the AB hydrolase superfamily. Lipase family. Class 3 subfamily.</text>
</comment>
<evidence type="ECO:0000256" key="1">
    <source>
        <dbReference type="ARBA" id="ARBA00023157"/>
    </source>
</evidence>
<reference evidence="7" key="2">
    <citation type="journal article" date="2020" name="Nat. Commun.">
        <title>Large-scale genome sequencing of mycorrhizal fungi provides insights into the early evolution of symbiotic traits.</title>
        <authorList>
            <person name="Miyauchi S."/>
            <person name="Kiss E."/>
            <person name="Kuo A."/>
            <person name="Drula E."/>
            <person name="Kohler A."/>
            <person name="Sanchez-Garcia M."/>
            <person name="Morin E."/>
            <person name="Andreopoulos B."/>
            <person name="Barry K.W."/>
            <person name="Bonito G."/>
            <person name="Buee M."/>
            <person name="Carver A."/>
            <person name="Chen C."/>
            <person name="Cichocki N."/>
            <person name="Clum A."/>
            <person name="Culley D."/>
            <person name="Crous P.W."/>
            <person name="Fauchery L."/>
            <person name="Girlanda M."/>
            <person name="Hayes R.D."/>
            <person name="Keri Z."/>
            <person name="LaButti K."/>
            <person name="Lipzen A."/>
            <person name="Lombard V."/>
            <person name="Magnuson J."/>
            <person name="Maillard F."/>
            <person name="Murat C."/>
            <person name="Nolan M."/>
            <person name="Ohm R.A."/>
            <person name="Pangilinan J."/>
            <person name="Pereira M.F."/>
            <person name="Perotto S."/>
            <person name="Peter M."/>
            <person name="Pfister S."/>
            <person name="Riley R."/>
            <person name="Sitrit Y."/>
            <person name="Stielow J.B."/>
            <person name="Szollosi G."/>
            <person name="Zifcakova L."/>
            <person name="Stursova M."/>
            <person name="Spatafora J.W."/>
            <person name="Tedersoo L."/>
            <person name="Vaario L.M."/>
            <person name="Yamada A."/>
            <person name="Yan M."/>
            <person name="Wang P."/>
            <person name="Xu J."/>
            <person name="Bruns T."/>
            <person name="Baldrian P."/>
            <person name="Vilgalys R."/>
            <person name="Dunand C."/>
            <person name="Henrissat B."/>
            <person name="Grigoriev I.V."/>
            <person name="Hibbett D."/>
            <person name="Nagy L.G."/>
            <person name="Martin F.M."/>
        </authorList>
    </citation>
    <scope>NUCLEOTIDE SEQUENCE</scope>
    <source>
        <strain evidence="7">BED1</strain>
    </source>
</reference>
<dbReference type="PANTHER" id="PTHR45856:SF25">
    <property type="entry name" value="FUNGAL LIPASE-LIKE DOMAIN-CONTAINING PROTEIN"/>
    <property type="match status" value="1"/>
</dbReference>
<dbReference type="InterPro" id="IPR002921">
    <property type="entry name" value="Fungal_lipase-type"/>
</dbReference>
<dbReference type="EMBL" id="WHUW01000018">
    <property type="protein sequence ID" value="KAF8437600.1"/>
    <property type="molecule type" value="Genomic_DNA"/>
</dbReference>
<proteinExistence type="inferred from homology"/>
<keyword evidence="7" id="KW-0378">Hydrolase</keyword>
<organism evidence="7 8">
    <name type="scientific">Boletus edulis BED1</name>
    <dbReference type="NCBI Taxonomy" id="1328754"/>
    <lineage>
        <taxon>Eukaryota</taxon>
        <taxon>Fungi</taxon>
        <taxon>Dikarya</taxon>
        <taxon>Basidiomycota</taxon>
        <taxon>Agaricomycotina</taxon>
        <taxon>Agaricomycetes</taxon>
        <taxon>Agaricomycetidae</taxon>
        <taxon>Boletales</taxon>
        <taxon>Boletineae</taxon>
        <taxon>Boletaceae</taxon>
        <taxon>Boletoideae</taxon>
        <taxon>Boletus</taxon>
    </lineage>
</organism>
<dbReference type="CDD" id="cd00519">
    <property type="entry name" value="Lipase_3"/>
    <property type="match status" value="1"/>
</dbReference>
<protein>
    <submittedName>
        <fullName evidence="7">Alpha/Beta hydrolase protein</fullName>
    </submittedName>
</protein>
<dbReference type="PANTHER" id="PTHR45856">
    <property type="entry name" value="ALPHA/BETA-HYDROLASES SUPERFAMILY PROTEIN"/>
    <property type="match status" value="1"/>
</dbReference>
<dbReference type="InterPro" id="IPR029058">
    <property type="entry name" value="AB_hydrolase_fold"/>
</dbReference>
<evidence type="ECO:0000256" key="4">
    <source>
        <dbReference type="ARBA" id="ARBA00048461"/>
    </source>
</evidence>
<dbReference type="AlphaFoldDB" id="A0AAD4BQJ7"/>
<dbReference type="SUPFAM" id="SSF53474">
    <property type="entry name" value="alpha/beta-Hydrolases"/>
    <property type="match status" value="1"/>
</dbReference>
<evidence type="ECO:0000313" key="7">
    <source>
        <dbReference type="EMBL" id="KAF8437600.1"/>
    </source>
</evidence>
<evidence type="ECO:0000259" key="6">
    <source>
        <dbReference type="Pfam" id="PF01764"/>
    </source>
</evidence>
<feature type="chain" id="PRO_5042240265" evidence="5">
    <location>
        <begin position="18"/>
        <end position="296"/>
    </location>
</feature>
<accession>A0AAD4BQJ7</accession>
<evidence type="ECO:0000256" key="3">
    <source>
        <dbReference type="ARBA" id="ARBA00047591"/>
    </source>
</evidence>
<keyword evidence="1" id="KW-1015">Disulfide bond</keyword>
<name>A0AAD4BQJ7_BOLED</name>
<feature type="signal peptide" evidence="5">
    <location>
        <begin position="1"/>
        <end position="17"/>
    </location>
</feature>
<keyword evidence="5" id="KW-0732">Signal</keyword>
<dbReference type="Gene3D" id="3.40.50.1820">
    <property type="entry name" value="alpha/beta hydrolase"/>
    <property type="match status" value="1"/>
</dbReference>
<reference evidence="7" key="1">
    <citation type="submission" date="2019-10" db="EMBL/GenBank/DDBJ databases">
        <authorList>
            <consortium name="DOE Joint Genome Institute"/>
            <person name="Kuo A."/>
            <person name="Miyauchi S."/>
            <person name="Kiss E."/>
            <person name="Drula E."/>
            <person name="Kohler A."/>
            <person name="Sanchez-Garcia M."/>
            <person name="Andreopoulos B."/>
            <person name="Barry K.W."/>
            <person name="Bonito G."/>
            <person name="Buee M."/>
            <person name="Carver A."/>
            <person name="Chen C."/>
            <person name="Cichocki N."/>
            <person name="Clum A."/>
            <person name="Culley D."/>
            <person name="Crous P.W."/>
            <person name="Fauchery L."/>
            <person name="Girlanda M."/>
            <person name="Hayes R."/>
            <person name="Keri Z."/>
            <person name="LaButti K."/>
            <person name="Lipzen A."/>
            <person name="Lombard V."/>
            <person name="Magnuson J."/>
            <person name="Maillard F."/>
            <person name="Morin E."/>
            <person name="Murat C."/>
            <person name="Nolan M."/>
            <person name="Ohm R."/>
            <person name="Pangilinan J."/>
            <person name="Pereira M."/>
            <person name="Perotto S."/>
            <person name="Peter M."/>
            <person name="Riley R."/>
            <person name="Sitrit Y."/>
            <person name="Stielow B."/>
            <person name="Szollosi G."/>
            <person name="Zifcakova L."/>
            <person name="Stursova M."/>
            <person name="Spatafora J.W."/>
            <person name="Tedersoo L."/>
            <person name="Vaario L.-M."/>
            <person name="Yamada A."/>
            <person name="Yan M."/>
            <person name="Wang P."/>
            <person name="Xu J."/>
            <person name="Bruns T."/>
            <person name="Baldrian P."/>
            <person name="Vilgalys R."/>
            <person name="Henrissat B."/>
            <person name="Grigoriev I.V."/>
            <person name="Hibbett D."/>
            <person name="Nagy L.G."/>
            <person name="Martin F.M."/>
        </authorList>
    </citation>
    <scope>NUCLEOTIDE SEQUENCE</scope>
    <source>
        <strain evidence="7">BED1</strain>
    </source>
</reference>
<evidence type="ECO:0000256" key="5">
    <source>
        <dbReference type="SAM" id="SignalP"/>
    </source>
</evidence>
<dbReference type="Proteomes" id="UP001194468">
    <property type="component" value="Unassembled WGS sequence"/>
</dbReference>
<comment type="caution">
    <text evidence="7">The sequence shown here is derived from an EMBL/GenBank/DDBJ whole genome shotgun (WGS) entry which is preliminary data.</text>
</comment>
<gene>
    <name evidence="7" type="ORF">L210DRAFT_3546398</name>
</gene>
<dbReference type="Pfam" id="PF01764">
    <property type="entry name" value="Lipase_3"/>
    <property type="match status" value="1"/>
</dbReference>
<dbReference type="GO" id="GO:0016787">
    <property type="term" value="F:hydrolase activity"/>
    <property type="evidence" value="ECO:0007669"/>
    <property type="project" value="UniProtKB-KW"/>
</dbReference>
<dbReference type="InterPro" id="IPR051218">
    <property type="entry name" value="Sec_MonoDiacylglyc_Lipase"/>
</dbReference>
<sequence>MTFILVACLLGVAAVKASPALVSRQSISSLTTSQIDTLSPYTYFASVAYCDPWTTLSWSCGANCDKNAGFKPVASGGDGDGVQYWYVGYDSSLNEVIVAHQGTNTSHILALLTDADFIMGGLDSSLYPGISPDIQVHSGFRDDQAQTASEILQGVQTAMSKFGASSVTLVGHSLGAALSLLDSIYLPLQLPSGTTFRTILYGLPRVGNQAFADYVDANMHLTHINNLKDPVPIIPQMFFGYVHPSGEVHIRETGGWAACPGQDNPSTECIVGDVPIIILGDVSNHHGPYNGIEMDC</sequence>
<comment type="catalytic activity">
    <reaction evidence="4">
        <text>a monoacylglycerol + H2O = glycerol + a fatty acid + H(+)</text>
        <dbReference type="Rhea" id="RHEA:15245"/>
        <dbReference type="ChEBI" id="CHEBI:15377"/>
        <dbReference type="ChEBI" id="CHEBI:15378"/>
        <dbReference type="ChEBI" id="CHEBI:17408"/>
        <dbReference type="ChEBI" id="CHEBI:17754"/>
        <dbReference type="ChEBI" id="CHEBI:28868"/>
    </reaction>
</comment>
<feature type="domain" description="Fungal lipase-type" evidence="6">
    <location>
        <begin position="98"/>
        <end position="237"/>
    </location>
</feature>
<evidence type="ECO:0000313" key="8">
    <source>
        <dbReference type="Proteomes" id="UP001194468"/>
    </source>
</evidence>
<comment type="catalytic activity">
    <reaction evidence="3">
        <text>a diacylglycerol + H2O = a monoacylglycerol + a fatty acid + H(+)</text>
        <dbReference type="Rhea" id="RHEA:32731"/>
        <dbReference type="ChEBI" id="CHEBI:15377"/>
        <dbReference type="ChEBI" id="CHEBI:15378"/>
        <dbReference type="ChEBI" id="CHEBI:17408"/>
        <dbReference type="ChEBI" id="CHEBI:18035"/>
        <dbReference type="ChEBI" id="CHEBI:28868"/>
    </reaction>
</comment>